<gene>
    <name evidence="6" type="ORF">BJX67DRAFT_88114</name>
</gene>
<dbReference type="InterPro" id="IPR027124">
    <property type="entry name" value="Swc5/CFDP1/2"/>
</dbReference>
<comment type="subcellular location">
    <subcellularLocation>
        <location evidence="3">Nucleus</location>
    </subcellularLocation>
</comment>
<evidence type="ECO:0000313" key="7">
    <source>
        <dbReference type="Proteomes" id="UP001610432"/>
    </source>
</evidence>
<evidence type="ECO:0000313" key="6">
    <source>
        <dbReference type="EMBL" id="KAL2871810.1"/>
    </source>
</evidence>
<comment type="subunit">
    <text evidence="3">Component of the SWR1 chromatin remodeling complex.</text>
</comment>
<keyword evidence="3" id="KW-0805">Transcription regulation</keyword>
<evidence type="ECO:0000259" key="5">
    <source>
        <dbReference type="PROSITE" id="PS51279"/>
    </source>
</evidence>
<evidence type="ECO:0000256" key="1">
    <source>
        <dbReference type="ARBA" id="ARBA00010465"/>
    </source>
</evidence>
<keyword evidence="3" id="KW-0010">Activator</keyword>
<feature type="compositionally biased region" description="Acidic residues" evidence="4">
    <location>
        <begin position="102"/>
        <end position="113"/>
    </location>
</feature>
<sequence>MPTDPAATMADPDLEIDEDQYDSAEDEDFTLDQAVADEDDAELSSSDEEAAAAEPAAKRRKANKETTEPSALEAEELDSGDEAMIRMAKEKKQKRGGKKSSDDEELDFEEDKEEAPGGFVRTRAMKMRIQEERKPLAKIDGATIDVDAVWAQMNAPDSGPGLAPSRAAQTREAAATNGGKDEDIEVRDQEESAQSNVVQEKQSQKRHLGEMVKIKRTYKFAGEMITEEKLVPRDSAEAKLFLSGGQDGELITATEEDMVNGNTLVKLRRPLRKVSRFDPNPTGSIKKSWEKQPLAEAGQADNARGPKINTVEKSRLDWAAYVDRAGISDELRVHSKAKEGFLGRMDFLDRVDAKREEERRNARLKGL</sequence>
<keyword evidence="3" id="KW-0156">Chromatin regulator</keyword>
<dbReference type="EMBL" id="JBFXLQ010000002">
    <property type="protein sequence ID" value="KAL2871810.1"/>
    <property type="molecule type" value="Genomic_DNA"/>
</dbReference>
<evidence type="ECO:0000256" key="4">
    <source>
        <dbReference type="SAM" id="MobiDB-lite"/>
    </source>
</evidence>
<dbReference type="PANTHER" id="PTHR48295:SF1">
    <property type="entry name" value="SWR1-COMPLEX PROTEIN 5"/>
    <property type="match status" value="1"/>
</dbReference>
<dbReference type="Pfam" id="PF07572">
    <property type="entry name" value="BCNT"/>
    <property type="match status" value="1"/>
</dbReference>
<dbReference type="PANTHER" id="PTHR48295">
    <property type="entry name" value="CRANIOFACIAL DEVELOPMENT PROTEIN 1"/>
    <property type="match status" value="1"/>
</dbReference>
<evidence type="ECO:0000256" key="2">
    <source>
        <dbReference type="ARBA" id="ARBA00019138"/>
    </source>
</evidence>
<keyword evidence="3" id="KW-0804">Transcription</keyword>
<feature type="compositionally biased region" description="Polar residues" evidence="4">
    <location>
        <begin position="192"/>
        <end position="201"/>
    </location>
</feature>
<protein>
    <recommendedName>
        <fullName evidence="2 3">SWR1-complex protein 5</fullName>
    </recommendedName>
</protein>
<dbReference type="RefSeq" id="XP_070890789.1">
    <property type="nucleotide sequence ID" value="XM_071035578.1"/>
</dbReference>
<comment type="similarity">
    <text evidence="1 3">Belongs to the SWC5 family.</text>
</comment>
<reference evidence="6 7" key="1">
    <citation type="submission" date="2024-07" db="EMBL/GenBank/DDBJ databases">
        <title>Section-level genome sequencing and comparative genomics of Aspergillus sections Usti and Cavernicolus.</title>
        <authorList>
            <consortium name="Lawrence Berkeley National Laboratory"/>
            <person name="Nybo J.L."/>
            <person name="Vesth T.C."/>
            <person name="Theobald S."/>
            <person name="Frisvad J.C."/>
            <person name="Larsen T.O."/>
            <person name="Kjaerboelling I."/>
            <person name="Rothschild-Mancinelli K."/>
            <person name="Lyhne E.K."/>
            <person name="Kogle M.E."/>
            <person name="Barry K."/>
            <person name="Clum A."/>
            <person name="Na H."/>
            <person name="Ledsgaard L."/>
            <person name="Lin J."/>
            <person name="Lipzen A."/>
            <person name="Kuo A."/>
            <person name="Riley R."/>
            <person name="Mondo S."/>
            <person name="Labutti K."/>
            <person name="Haridas S."/>
            <person name="Pangalinan J."/>
            <person name="Salamov A.A."/>
            <person name="Simmons B.A."/>
            <person name="Magnuson J.K."/>
            <person name="Chen J."/>
            <person name="Drula E."/>
            <person name="Henrissat B."/>
            <person name="Wiebenga A."/>
            <person name="Lubbers R.J."/>
            <person name="Gomes A.C."/>
            <person name="Macurrencykelacurrency M.R."/>
            <person name="Stajich J."/>
            <person name="Grigoriev I.V."/>
            <person name="Mortensen U.H."/>
            <person name="De Vries R.P."/>
            <person name="Baker S.E."/>
            <person name="Andersen M.R."/>
        </authorList>
    </citation>
    <scope>NUCLEOTIDE SEQUENCE [LARGE SCALE GENOMIC DNA]</scope>
    <source>
        <strain evidence="6 7">CBS 449.75</strain>
    </source>
</reference>
<organism evidence="6 7">
    <name type="scientific">Aspergillus lucknowensis</name>
    <dbReference type="NCBI Taxonomy" id="176173"/>
    <lineage>
        <taxon>Eukaryota</taxon>
        <taxon>Fungi</taxon>
        <taxon>Dikarya</taxon>
        <taxon>Ascomycota</taxon>
        <taxon>Pezizomycotina</taxon>
        <taxon>Eurotiomycetes</taxon>
        <taxon>Eurotiomycetidae</taxon>
        <taxon>Eurotiales</taxon>
        <taxon>Aspergillaceae</taxon>
        <taxon>Aspergillus</taxon>
        <taxon>Aspergillus subgen. Nidulantes</taxon>
    </lineage>
</organism>
<feature type="domain" description="BCNT-C" evidence="5">
    <location>
        <begin position="288"/>
        <end position="367"/>
    </location>
</feature>
<proteinExistence type="inferred from homology"/>
<feature type="region of interest" description="Disordered" evidence="4">
    <location>
        <begin position="1"/>
        <end position="122"/>
    </location>
</feature>
<dbReference type="GeneID" id="98150650"/>
<dbReference type="InterPro" id="IPR011421">
    <property type="entry name" value="BCNT-C"/>
</dbReference>
<name>A0ABR4M5D4_9EURO</name>
<comment type="function">
    <text evidence="3">Component of the SWR1 complex which mediates the ATP-dependent exchange of histone H2A for the H2A variant HZT1 leading to transcriptional regulation of selected genes by chromatin remodeling. Involved in chromosome stability.</text>
</comment>
<keyword evidence="3" id="KW-0539">Nucleus</keyword>
<comment type="caution">
    <text evidence="6">The sequence shown here is derived from an EMBL/GenBank/DDBJ whole genome shotgun (WGS) entry which is preliminary data.</text>
</comment>
<feature type="compositionally biased region" description="Acidic residues" evidence="4">
    <location>
        <begin position="12"/>
        <end position="51"/>
    </location>
</feature>
<keyword evidence="7" id="KW-1185">Reference proteome</keyword>
<accession>A0ABR4M5D4</accession>
<dbReference type="PROSITE" id="PS51279">
    <property type="entry name" value="BCNT_C"/>
    <property type="match status" value="1"/>
</dbReference>
<dbReference type="Proteomes" id="UP001610432">
    <property type="component" value="Unassembled WGS sequence"/>
</dbReference>
<evidence type="ECO:0000256" key="3">
    <source>
        <dbReference type="RuleBase" id="RU363091"/>
    </source>
</evidence>
<feature type="region of interest" description="Disordered" evidence="4">
    <location>
        <begin position="155"/>
        <end position="204"/>
    </location>
</feature>